<feature type="signal peptide" evidence="1">
    <location>
        <begin position="1"/>
        <end position="33"/>
    </location>
</feature>
<dbReference type="InterPro" id="IPR018391">
    <property type="entry name" value="PQQ_b-propeller_rpt"/>
</dbReference>
<dbReference type="RefSeq" id="WP_210652369.1">
    <property type="nucleotide sequence ID" value="NZ_JAGKQQ010000001.1"/>
</dbReference>
<gene>
    <name evidence="3" type="ORF">J8F10_02820</name>
</gene>
<evidence type="ECO:0000313" key="4">
    <source>
        <dbReference type="Proteomes" id="UP000676565"/>
    </source>
</evidence>
<sequence>MMMHQLRSRPTRFVALVALAAGALFLAAGGSEGACPPAGARYVVSGGSALVAVDPPPGQPKNDKGGSAMFGGTVARNMVNLTDKNIPGKFEPEDKEVLLWKADLGSKAYGGPTVAGGRIYVGTNNQRPRNDRDIHRTKDGMVEPLDKGVLMCFDEKTGKFLWQAVHDKLESGRVNDWPEEGVCATPTVEGDRVYYVSNRCTVMCLDANGFADGNQGFQGEKYKEKTDADVVWQYDMMKELNVFPHNMSAGCPLIVGDILFVHTANGVDDGHLNLPSPNAPSFIALDKKTGKLLWKNSLPGKNIMHGQWSNPTYAEIDGVKQVIFPGGDGWVYSFVPETGELIWKFDGNPKDSVYELGGTGTRSDYIGTPVIYDNKIYIGLGQDPEHSTGISHFFCIAPKKDKKGDISGVLEVKTKGADGKDVIGEKPNPNSCVVWHFGGEEARKFALRDFKFGRTMSTACIVDDILYISELAGQIHCMNAKTGEHYWKYDTKASIWGSAYFVDGKVYLATDSGDLFVFKHEKTPAKIDELEGITATELKEARKQIKARQKEVADKYLIAKIELDAPIRSTAHVTNGVLYVMTEKTLYAFKGKK</sequence>
<keyword evidence="1" id="KW-0732">Signal</keyword>
<dbReference type="SMART" id="SM00564">
    <property type="entry name" value="PQQ"/>
    <property type="match status" value="4"/>
</dbReference>
<accession>A0ABS5BKJ4</accession>
<dbReference type="Pfam" id="PF13360">
    <property type="entry name" value="PQQ_2"/>
    <property type="match status" value="2"/>
</dbReference>
<keyword evidence="4" id="KW-1185">Reference proteome</keyword>
<reference evidence="3 4" key="1">
    <citation type="submission" date="2021-04" db="EMBL/GenBank/DDBJ databases">
        <authorList>
            <person name="Ivanova A."/>
        </authorList>
    </citation>
    <scope>NUCLEOTIDE SEQUENCE [LARGE SCALE GENOMIC DNA]</scope>
    <source>
        <strain evidence="3 4">G18</strain>
    </source>
</reference>
<organism evidence="3 4">
    <name type="scientific">Gemmata palustris</name>
    <dbReference type="NCBI Taxonomy" id="2822762"/>
    <lineage>
        <taxon>Bacteria</taxon>
        <taxon>Pseudomonadati</taxon>
        <taxon>Planctomycetota</taxon>
        <taxon>Planctomycetia</taxon>
        <taxon>Gemmatales</taxon>
        <taxon>Gemmataceae</taxon>
        <taxon>Gemmata</taxon>
    </lineage>
</organism>
<comment type="caution">
    <text evidence="3">The sequence shown here is derived from an EMBL/GenBank/DDBJ whole genome shotgun (WGS) entry which is preliminary data.</text>
</comment>
<dbReference type="SUPFAM" id="SSF50998">
    <property type="entry name" value="Quinoprotein alcohol dehydrogenase-like"/>
    <property type="match status" value="2"/>
</dbReference>
<feature type="chain" id="PRO_5046228843" evidence="1">
    <location>
        <begin position="34"/>
        <end position="593"/>
    </location>
</feature>
<dbReference type="PANTHER" id="PTHR34512">
    <property type="entry name" value="CELL SURFACE PROTEIN"/>
    <property type="match status" value="1"/>
</dbReference>
<protein>
    <submittedName>
        <fullName evidence="3">PQQ-binding-like beta-propeller repeat protein</fullName>
    </submittedName>
</protein>
<dbReference type="InterPro" id="IPR011047">
    <property type="entry name" value="Quinoprotein_ADH-like_sf"/>
</dbReference>
<name>A0ABS5BKJ4_9BACT</name>
<proteinExistence type="predicted"/>
<dbReference type="PANTHER" id="PTHR34512:SF30">
    <property type="entry name" value="OUTER MEMBRANE PROTEIN ASSEMBLY FACTOR BAMB"/>
    <property type="match status" value="1"/>
</dbReference>
<feature type="domain" description="Pyrrolo-quinoline quinone repeat" evidence="2">
    <location>
        <begin position="452"/>
        <end position="516"/>
    </location>
</feature>
<dbReference type="Gene3D" id="2.40.10.480">
    <property type="match status" value="1"/>
</dbReference>
<feature type="domain" description="Pyrrolo-quinoline quinone repeat" evidence="2">
    <location>
        <begin position="98"/>
        <end position="302"/>
    </location>
</feature>
<dbReference type="InterPro" id="IPR002372">
    <property type="entry name" value="PQQ_rpt_dom"/>
</dbReference>
<evidence type="ECO:0000259" key="2">
    <source>
        <dbReference type="Pfam" id="PF13360"/>
    </source>
</evidence>
<evidence type="ECO:0000256" key="1">
    <source>
        <dbReference type="SAM" id="SignalP"/>
    </source>
</evidence>
<dbReference type="EMBL" id="JAGKQQ010000001">
    <property type="protein sequence ID" value="MBP3954228.1"/>
    <property type="molecule type" value="Genomic_DNA"/>
</dbReference>
<dbReference type="Proteomes" id="UP000676565">
    <property type="component" value="Unassembled WGS sequence"/>
</dbReference>
<evidence type="ECO:0000313" key="3">
    <source>
        <dbReference type="EMBL" id="MBP3954228.1"/>
    </source>
</evidence>
<dbReference type="InterPro" id="IPR015943">
    <property type="entry name" value="WD40/YVTN_repeat-like_dom_sf"/>
</dbReference>
<dbReference type="Gene3D" id="2.130.10.10">
    <property type="entry name" value="YVTN repeat-like/Quinoprotein amine dehydrogenase"/>
    <property type="match status" value="2"/>
</dbReference>